<name>A0A9N9BDZ5_9GLOM</name>
<dbReference type="Proteomes" id="UP000789570">
    <property type="component" value="Unassembled WGS sequence"/>
</dbReference>
<dbReference type="EMBL" id="CAJVPQ010001599">
    <property type="protein sequence ID" value="CAG8560520.1"/>
    <property type="molecule type" value="Genomic_DNA"/>
</dbReference>
<evidence type="ECO:0000313" key="2">
    <source>
        <dbReference type="Proteomes" id="UP000789570"/>
    </source>
</evidence>
<keyword evidence="2" id="KW-1185">Reference proteome</keyword>
<organism evidence="1 2">
    <name type="scientific">Funneliformis caledonium</name>
    <dbReference type="NCBI Taxonomy" id="1117310"/>
    <lineage>
        <taxon>Eukaryota</taxon>
        <taxon>Fungi</taxon>
        <taxon>Fungi incertae sedis</taxon>
        <taxon>Mucoromycota</taxon>
        <taxon>Glomeromycotina</taxon>
        <taxon>Glomeromycetes</taxon>
        <taxon>Glomerales</taxon>
        <taxon>Glomeraceae</taxon>
        <taxon>Funneliformis</taxon>
    </lineage>
</organism>
<feature type="non-terminal residue" evidence="1">
    <location>
        <position position="1"/>
    </location>
</feature>
<proteinExistence type="predicted"/>
<evidence type="ECO:0000313" key="1">
    <source>
        <dbReference type="EMBL" id="CAG8560520.1"/>
    </source>
</evidence>
<sequence length="49" mass="5555">IAEKAILIFELTYFKAITIFVFDNSSSYCTYALDAFNAKAMNVNPSRKN</sequence>
<dbReference type="OrthoDB" id="6511194at2759"/>
<gene>
    <name evidence="1" type="ORF">FCALED_LOCUS6576</name>
</gene>
<protein>
    <submittedName>
        <fullName evidence="1">15972_t:CDS:1</fullName>
    </submittedName>
</protein>
<reference evidence="1" key="1">
    <citation type="submission" date="2021-06" db="EMBL/GenBank/DDBJ databases">
        <authorList>
            <person name="Kallberg Y."/>
            <person name="Tangrot J."/>
            <person name="Rosling A."/>
        </authorList>
    </citation>
    <scope>NUCLEOTIDE SEQUENCE</scope>
    <source>
        <strain evidence="1">UK204</strain>
    </source>
</reference>
<dbReference type="AlphaFoldDB" id="A0A9N9BDZ5"/>
<accession>A0A9N9BDZ5</accession>
<comment type="caution">
    <text evidence="1">The sequence shown here is derived from an EMBL/GenBank/DDBJ whole genome shotgun (WGS) entry which is preliminary data.</text>
</comment>